<reference evidence="2 3" key="1">
    <citation type="submission" date="2024-10" db="EMBL/GenBank/DDBJ databases">
        <authorList>
            <person name="Kim D."/>
        </authorList>
    </citation>
    <scope>NUCLEOTIDE SEQUENCE [LARGE SCALE GENOMIC DNA]</scope>
    <source>
        <strain evidence="2">BH-2024</strain>
    </source>
</reference>
<dbReference type="Proteomes" id="UP001620626">
    <property type="component" value="Unassembled WGS sequence"/>
</dbReference>
<evidence type="ECO:0000256" key="1">
    <source>
        <dbReference type="SAM" id="MobiDB-lite"/>
    </source>
</evidence>
<dbReference type="SUPFAM" id="SSF52518">
    <property type="entry name" value="Thiamin diphosphate-binding fold (THDP-binding)"/>
    <property type="match status" value="1"/>
</dbReference>
<protein>
    <submittedName>
        <fullName evidence="2">Uncharacterized protein</fullName>
    </submittedName>
</protein>
<gene>
    <name evidence="2" type="ORF">niasHT_018872</name>
</gene>
<proteinExistence type="predicted"/>
<evidence type="ECO:0000313" key="2">
    <source>
        <dbReference type="EMBL" id="KAL3110334.1"/>
    </source>
</evidence>
<sequence>MAVNFGRSFEGPWRSRAVHPMWWSHFANFGRLHHQHSDRVEKCANGRVAGAFVGRRIALPFEGARGIANIDQQTLVHSLCKFSAESSVSGTLCRPFEMPLPSRARPGPYLLSCQLTCTTWALRFRNFFSFSLIDIDSFVRHRLPVVALFGNDACCAQIARDQVPWFNSAVGCELSHANYDEVGTALGANGIRFEEPIDDAELRDRLWQALAQCQGRRRNSAVAEEKDGAAATTAPPTTMGANRR</sequence>
<name>A0ABD2L7A3_9BILA</name>
<comment type="caution">
    <text evidence="2">The sequence shown here is derived from an EMBL/GenBank/DDBJ whole genome shotgun (WGS) entry which is preliminary data.</text>
</comment>
<feature type="region of interest" description="Disordered" evidence="1">
    <location>
        <begin position="218"/>
        <end position="244"/>
    </location>
</feature>
<organism evidence="2 3">
    <name type="scientific">Heterodera trifolii</name>
    <dbReference type="NCBI Taxonomy" id="157864"/>
    <lineage>
        <taxon>Eukaryota</taxon>
        <taxon>Metazoa</taxon>
        <taxon>Ecdysozoa</taxon>
        <taxon>Nematoda</taxon>
        <taxon>Chromadorea</taxon>
        <taxon>Rhabditida</taxon>
        <taxon>Tylenchina</taxon>
        <taxon>Tylenchomorpha</taxon>
        <taxon>Tylenchoidea</taxon>
        <taxon>Heteroderidae</taxon>
        <taxon>Heteroderinae</taxon>
        <taxon>Heterodera</taxon>
    </lineage>
</organism>
<dbReference type="AlphaFoldDB" id="A0ABD2L7A3"/>
<feature type="compositionally biased region" description="Low complexity" evidence="1">
    <location>
        <begin position="229"/>
        <end position="238"/>
    </location>
</feature>
<accession>A0ABD2L7A3</accession>
<dbReference type="EMBL" id="JBICBT010000543">
    <property type="protein sequence ID" value="KAL3110334.1"/>
    <property type="molecule type" value="Genomic_DNA"/>
</dbReference>
<dbReference type="Gene3D" id="3.40.50.970">
    <property type="match status" value="1"/>
</dbReference>
<keyword evidence="3" id="KW-1185">Reference proteome</keyword>
<evidence type="ECO:0000313" key="3">
    <source>
        <dbReference type="Proteomes" id="UP001620626"/>
    </source>
</evidence>
<dbReference type="InterPro" id="IPR029061">
    <property type="entry name" value="THDP-binding"/>
</dbReference>